<evidence type="ECO:0000313" key="2">
    <source>
        <dbReference type="Proteomes" id="UP001596171"/>
    </source>
</evidence>
<evidence type="ECO:0000313" key="1">
    <source>
        <dbReference type="EMBL" id="MFC6200749.1"/>
    </source>
</evidence>
<protein>
    <submittedName>
        <fullName evidence="1">Uncharacterized protein</fullName>
    </submittedName>
</protein>
<comment type="caution">
    <text evidence="1">The sequence shown here is derived from an EMBL/GenBank/DDBJ whole genome shotgun (WGS) entry which is preliminary data.</text>
</comment>
<dbReference type="Proteomes" id="UP001596171">
    <property type="component" value="Unassembled WGS sequence"/>
</dbReference>
<reference evidence="2" key="1">
    <citation type="journal article" date="2019" name="Int. J. Syst. Evol. Microbiol.">
        <title>The Global Catalogue of Microorganisms (GCM) 10K type strain sequencing project: providing services to taxonomists for standard genome sequencing and annotation.</title>
        <authorList>
            <consortium name="The Broad Institute Genomics Platform"/>
            <consortium name="The Broad Institute Genome Sequencing Center for Infectious Disease"/>
            <person name="Wu L."/>
            <person name="Ma J."/>
        </authorList>
    </citation>
    <scope>NUCLEOTIDE SEQUENCE [LARGE SCALE GENOMIC DNA]</scope>
    <source>
        <strain evidence="2">CCM 8930</strain>
    </source>
</reference>
<accession>A0ABW1SHP7</accession>
<proteinExistence type="predicted"/>
<organism evidence="1 2">
    <name type="scientific">Lactiplantibacillus nangangensis</name>
    <dbReference type="NCBI Taxonomy" id="2559917"/>
    <lineage>
        <taxon>Bacteria</taxon>
        <taxon>Bacillati</taxon>
        <taxon>Bacillota</taxon>
        <taxon>Bacilli</taxon>
        <taxon>Lactobacillales</taxon>
        <taxon>Lactobacillaceae</taxon>
        <taxon>Lactiplantibacillus</taxon>
    </lineage>
</organism>
<name>A0ABW1SHP7_9LACO</name>
<keyword evidence="2" id="KW-1185">Reference proteome</keyword>
<dbReference type="EMBL" id="JBHSSE010000003">
    <property type="protein sequence ID" value="MFC6200749.1"/>
    <property type="molecule type" value="Genomic_DNA"/>
</dbReference>
<dbReference type="RefSeq" id="WP_137615047.1">
    <property type="nucleotide sequence ID" value="NZ_BJDI01000001.1"/>
</dbReference>
<gene>
    <name evidence="1" type="ORF">ACFP1L_02410</name>
</gene>
<sequence length="172" mass="19948">MGVSNSTNPKKNVKADYNFKKRTNEVSIELNSYKNWTHSLRVGEFTNEYHDKSEVGKVYYQLVDRLLPFVKEKGSDIKQEKHCHLLSGDKRELATKIINKLHNNLDLDDGTEIWQLSCGQGVRLLAVITFTDDSENVYPLFLDPHHLIYPDEAHNQKDYSKKVCKFNPSKSY</sequence>